<sequence>MAILGPKKDTDLSISMGYNMYSCETCGVLVHIKAAHPDLFIDSLWCHVALREEVIPGDIATGNLGAKLKGVVLLQAADDPPAIEAENTSHPPYCQPLACTPLLPLVQRHETNNGMI</sequence>
<organism evidence="1 2">
    <name type="scientific">Trema orientale</name>
    <name type="common">Charcoal tree</name>
    <name type="synonym">Celtis orientalis</name>
    <dbReference type="NCBI Taxonomy" id="63057"/>
    <lineage>
        <taxon>Eukaryota</taxon>
        <taxon>Viridiplantae</taxon>
        <taxon>Streptophyta</taxon>
        <taxon>Embryophyta</taxon>
        <taxon>Tracheophyta</taxon>
        <taxon>Spermatophyta</taxon>
        <taxon>Magnoliopsida</taxon>
        <taxon>eudicotyledons</taxon>
        <taxon>Gunneridae</taxon>
        <taxon>Pentapetalae</taxon>
        <taxon>rosids</taxon>
        <taxon>fabids</taxon>
        <taxon>Rosales</taxon>
        <taxon>Cannabaceae</taxon>
        <taxon>Trema</taxon>
    </lineage>
</organism>
<dbReference type="InParanoid" id="A0A2P5F779"/>
<evidence type="ECO:0000313" key="2">
    <source>
        <dbReference type="Proteomes" id="UP000237000"/>
    </source>
</evidence>
<protein>
    <submittedName>
        <fullName evidence="1">Uncharacterized protein</fullName>
    </submittedName>
</protein>
<accession>A0A2P5F779</accession>
<dbReference type="AlphaFoldDB" id="A0A2P5F779"/>
<dbReference type="EMBL" id="JXTC01000057">
    <property type="protein sequence ID" value="PON93637.1"/>
    <property type="molecule type" value="Genomic_DNA"/>
</dbReference>
<gene>
    <name evidence="1" type="ORF">TorRG33x02_106210</name>
</gene>
<dbReference type="Proteomes" id="UP000237000">
    <property type="component" value="Unassembled WGS sequence"/>
</dbReference>
<proteinExistence type="predicted"/>
<evidence type="ECO:0000313" key="1">
    <source>
        <dbReference type="EMBL" id="PON93637.1"/>
    </source>
</evidence>
<reference evidence="2" key="1">
    <citation type="submission" date="2016-06" db="EMBL/GenBank/DDBJ databases">
        <title>Parallel loss of symbiosis genes in relatives of nitrogen-fixing non-legume Parasponia.</title>
        <authorList>
            <person name="Van Velzen R."/>
            <person name="Holmer R."/>
            <person name="Bu F."/>
            <person name="Rutten L."/>
            <person name="Van Zeijl A."/>
            <person name="Liu W."/>
            <person name="Santuari L."/>
            <person name="Cao Q."/>
            <person name="Sharma T."/>
            <person name="Shen D."/>
            <person name="Roswanjaya Y."/>
            <person name="Wardhani T."/>
            <person name="Kalhor M.S."/>
            <person name="Jansen J."/>
            <person name="Van den Hoogen J."/>
            <person name="Gungor B."/>
            <person name="Hartog M."/>
            <person name="Hontelez J."/>
            <person name="Verver J."/>
            <person name="Yang W.-C."/>
            <person name="Schijlen E."/>
            <person name="Repin R."/>
            <person name="Schilthuizen M."/>
            <person name="Schranz E."/>
            <person name="Heidstra R."/>
            <person name="Miyata K."/>
            <person name="Fedorova E."/>
            <person name="Kohlen W."/>
            <person name="Bisseling T."/>
            <person name="Smit S."/>
            <person name="Geurts R."/>
        </authorList>
    </citation>
    <scope>NUCLEOTIDE SEQUENCE [LARGE SCALE GENOMIC DNA]</scope>
    <source>
        <strain evidence="2">cv. RG33-2</strain>
    </source>
</reference>
<comment type="caution">
    <text evidence="1">The sequence shown here is derived from an EMBL/GenBank/DDBJ whole genome shotgun (WGS) entry which is preliminary data.</text>
</comment>
<name>A0A2P5F779_TREOI</name>
<keyword evidence="2" id="KW-1185">Reference proteome</keyword>